<dbReference type="WBParaSite" id="Pan_g14327.t1">
    <property type="protein sequence ID" value="Pan_g14327.t1"/>
    <property type="gene ID" value="Pan_g14327"/>
</dbReference>
<reference evidence="2" key="1">
    <citation type="journal article" date="2013" name="Genetics">
        <title>The draft genome and transcriptome of Panagrellus redivivus are shaped by the harsh demands of a free-living lifestyle.</title>
        <authorList>
            <person name="Srinivasan J."/>
            <person name="Dillman A.R."/>
            <person name="Macchietto M.G."/>
            <person name="Heikkinen L."/>
            <person name="Lakso M."/>
            <person name="Fracchia K.M."/>
            <person name="Antoshechkin I."/>
            <person name="Mortazavi A."/>
            <person name="Wong G."/>
            <person name="Sternberg P.W."/>
        </authorList>
    </citation>
    <scope>NUCLEOTIDE SEQUENCE [LARGE SCALE GENOMIC DNA]</scope>
    <source>
        <strain evidence="2">MT8872</strain>
    </source>
</reference>
<keyword evidence="2" id="KW-1185">Reference proteome</keyword>
<reference evidence="3" key="2">
    <citation type="submission" date="2020-10" db="UniProtKB">
        <authorList>
            <consortium name="WormBaseParasite"/>
        </authorList>
    </citation>
    <scope>IDENTIFICATION</scope>
</reference>
<proteinExistence type="predicted"/>
<name>A0A7E4UZD5_PANRE</name>
<evidence type="ECO:0000313" key="2">
    <source>
        <dbReference type="Proteomes" id="UP000492821"/>
    </source>
</evidence>
<organism evidence="2 3">
    <name type="scientific">Panagrellus redivivus</name>
    <name type="common">Microworm</name>
    <dbReference type="NCBI Taxonomy" id="6233"/>
    <lineage>
        <taxon>Eukaryota</taxon>
        <taxon>Metazoa</taxon>
        <taxon>Ecdysozoa</taxon>
        <taxon>Nematoda</taxon>
        <taxon>Chromadorea</taxon>
        <taxon>Rhabditida</taxon>
        <taxon>Tylenchina</taxon>
        <taxon>Panagrolaimomorpha</taxon>
        <taxon>Panagrolaimoidea</taxon>
        <taxon>Panagrolaimidae</taxon>
        <taxon>Panagrellus</taxon>
    </lineage>
</organism>
<accession>A0A7E4UZD5</accession>
<protein>
    <submittedName>
        <fullName evidence="3">HTH_48 domain-containing protein</fullName>
    </submittedName>
</protein>
<sequence length="192" mass="22035">MARTTTSWKQCVVGQPAKMPFRNTRPPDDITNPKDVNIRDVFRVYSRTFTRGNAAIRKATIVEDDANNDHNEQTHGILWGCIHRQGRSHRRNGKNEAMYTDDDRGKTHKNGYNEHVGTVLSLIHQCGASTNHQNCQARVNGELHTFEGYMNTNFLTKRHFNGHAIRLTTREDPQRLPSKGWKNKEKVEGRVS</sequence>
<evidence type="ECO:0000313" key="3">
    <source>
        <dbReference type="WBParaSite" id="Pan_g14327.t1"/>
    </source>
</evidence>
<feature type="region of interest" description="Disordered" evidence="1">
    <location>
        <begin position="168"/>
        <end position="192"/>
    </location>
</feature>
<evidence type="ECO:0000256" key="1">
    <source>
        <dbReference type="SAM" id="MobiDB-lite"/>
    </source>
</evidence>
<feature type="compositionally biased region" description="Basic and acidic residues" evidence="1">
    <location>
        <begin position="182"/>
        <end position="192"/>
    </location>
</feature>
<dbReference type="AlphaFoldDB" id="A0A7E4UZD5"/>
<dbReference type="Proteomes" id="UP000492821">
    <property type="component" value="Unassembled WGS sequence"/>
</dbReference>